<feature type="compositionally biased region" description="Basic and acidic residues" evidence="1">
    <location>
        <begin position="139"/>
        <end position="155"/>
    </location>
</feature>
<protein>
    <submittedName>
        <fullName evidence="3">Uncharacterized protein</fullName>
    </submittedName>
</protein>
<reference evidence="3 4" key="1">
    <citation type="journal article" date="2021" name="Sci. Rep.">
        <title>Genome sequencing of the multicellular alga Astrephomene provides insights into convergent evolution of germ-soma differentiation.</title>
        <authorList>
            <person name="Yamashita S."/>
            <person name="Yamamoto K."/>
            <person name="Matsuzaki R."/>
            <person name="Suzuki S."/>
            <person name="Yamaguchi H."/>
            <person name="Hirooka S."/>
            <person name="Minakuchi Y."/>
            <person name="Miyagishima S."/>
            <person name="Kawachi M."/>
            <person name="Toyoda A."/>
            <person name="Nozaki H."/>
        </authorList>
    </citation>
    <scope>NUCLEOTIDE SEQUENCE [LARGE SCALE GENOMIC DNA]</scope>
    <source>
        <strain evidence="3 4">NIES-4017</strain>
    </source>
</reference>
<accession>A0AAD3HRY7</accession>
<gene>
    <name evidence="3" type="ORF">Agub_g12929</name>
</gene>
<keyword evidence="4" id="KW-1185">Reference proteome</keyword>
<feature type="signal peptide" evidence="2">
    <location>
        <begin position="1"/>
        <end position="29"/>
    </location>
</feature>
<feature type="chain" id="PRO_5042177189" evidence="2">
    <location>
        <begin position="30"/>
        <end position="180"/>
    </location>
</feature>
<evidence type="ECO:0000256" key="1">
    <source>
        <dbReference type="SAM" id="MobiDB-lite"/>
    </source>
</evidence>
<dbReference type="EMBL" id="BMAR01000040">
    <property type="protein sequence ID" value="GFR50677.1"/>
    <property type="molecule type" value="Genomic_DNA"/>
</dbReference>
<evidence type="ECO:0000313" key="4">
    <source>
        <dbReference type="Proteomes" id="UP001054857"/>
    </source>
</evidence>
<feature type="compositionally biased region" description="Low complexity" evidence="1">
    <location>
        <begin position="129"/>
        <end position="138"/>
    </location>
</feature>
<dbReference type="AlphaFoldDB" id="A0AAD3HRY7"/>
<feature type="region of interest" description="Disordered" evidence="1">
    <location>
        <begin position="37"/>
        <end position="66"/>
    </location>
</feature>
<keyword evidence="2" id="KW-0732">Signal</keyword>
<comment type="caution">
    <text evidence="3">The sequence shown here is derived from an EMBL/GenBank/DDBJ whole genome shotgun (WGS) entry which is preliminary data.</text>
</comment>
<name>A0AAD3HRY7_9CHLO</name>
<proteinExistence type="predicted"/>
<dbReference type="PANTHER" id="PTHR39474:SF1">
    <property type="entry name" value="FUNGAL SPECIFIC TRANSCRIPTION FACTOR"/>
    <property type="match status" value="1"/>
</dbReference>
<evidence type="ECO:0000313" key="3">
    <source>
        <dbReference type="EMBL" id="GFR50677.1"/>
    </source>
</evidence>
<dbReference type="PANTHER" id="PTHR39474">
    <property type="entry name" value="UNNAMED PRODUCT"/>
    <property type="match status" value="1"/>
</dbReference>
<feature type="region of interest" description="Disordered" evidence="1">
    <location>
        <begin position="129"/>
        <end position="162"/>
    </location>
</feature>
<sequence>MRAHGCSGSSPSLALLVVTFLLMSAISLQQPQKNASEASAADISTGDSPPSEVLALPSPASQEATGAVPTLTVGGKIALDALGPAIVGEDGTLRRIANWANLTEREQQVALRRIGQRNQARLAALKQQQQEQQYQQEQLEGKQQQEQREQQREQQHGIQLPIESKQQLLQKQQQQVKQEL</sequence>
<dbReference type="Proteomes" id="UP001054857">
    <property type="component" value="Unassembled WGS sequence"/>
</dbReference>
<evidence type="ECO:0000256" key="2">
    <source>
        <dbReference type="SAM" id="SignalP"/>
    </source>
</evidence>
<organism evidence="3 4">
    <name type="scientific">Astrephomene gubernaculifera</name>
    <dbReference type="NCBI Taxonomy" id="47775"/>
    <lineage>
        <taxon>Eukaryota</taxon>
        <taxon>Viridiplantae</taxon>
        <taxon>Chlorophyta</taxon>
        <taxon>core chlorophytes</taxon>
        <taxon>Chlorophyceae</taxon>
        <taxon>CS clade</taxon>
        <taxon>Chlamydomonadales</taxon>
        <taxon>Astrephomenaceae</taxon>
        <taxon>Astrephomene</taxon>
    </lineage>
</organism>